<keyword evidence="5" id="KW-0004">4Fe-4S</keyword>
<protein>
    <recommendedName>
        <fullName evidence="4">Type-4 uracil-DNA glycosylase</fullName>
        <ecNumber evidence="3">3.2.2.27</ecNumber>
    </recommendedName>
</protein>
<dbReference type="EMBL" id="BMOB01000001">
    <property type="protein sequence ID" value="GGI77822.1"/>
    <property type="molecule type" value="Genomic_DNA"/>
</dbReference>
<gene>
    <name evidence="13" type="ORF">GCM10007966_03090</name>
</gene>
<dbReference type="GO" id="GO:0004844">
    <property type="term" value="F:uracil DNA N-glycosylase activity"/>
    <property type="evidence" value="ECO:0007669"/>
    <property type="project" value="UniProtKB-EC"/>
</dbReference>
<keyword evidence="14" id="KW-1185">Reference proteome</keyword>
<evidence type="ECO:0000256" key="2">
    <source>
        <dbReference type="ARBA" id="ARBA00006521"/>
    </source>
</evidence>
<dbReference type="SUPFAM" id="SSF52141">
    <property type="entry name" value="Uracil-DNA glycosylase-like"/>
    <property type="match status" value="1"/>
</dbReference>
<feature type="domain" description="Uracil-DNA glycosylase-like" evidence="12">
    <location>
        <begin position="54"/>
        <end position="200"/>
    </location>
</feature>
<evidence type="ECO:0000313" key="14">
    <source>
        <dbReference type="Proteomes" id="UP000630149"/>
    </source>
</evidence>
<reference evidence="13" key="2">
    <citation type="submission" date="2020-09" db="EMBL/GenBank/DDBJ databases">
        <authorList>
            <person name="Sun Q."/>
            <person name="Ohkuma M."/>
        </authorList>
    </citation>
    <scope>NUCLEOTIDE SEQUENCE</scope>
    <source>
        <strain evidence="13">JCM 13919</strain>
    </source>
</reference>
<dbReference type="NCBIfam" id="TIGR00758">
    <property type="entry name" value="UDG_fam4"/>
    <property type="match status" value="1"/>
</dbReference>
<dbReference type="InterPro" id="IPR005273">
    <property type="entry name" value="Ura-DNA_glyco_family4"/>
</dbReference>
<proteinExistence type="inferred from homology"/>
<dbReference type="SMART" id="SM00986">
    <property type="entry name" value="UDG"/>
    <property type="match status" value="1"/>
</dbReference>
<evidence type="ECO:0000256" key="6">
    <source>
        <dbReference type="ARBA" id="ARBA00022723"/>
    </source>
</evidence>
<dbReference type="InterPro" id="IPR051536">
    <property type="entry name" value="UDG_Type-4/5"/>
</dbReference>
<keyword evidence="10" id="KW-0411">Iron-sulfur</keyword>
<keyword evidence="7" id="KW-0227">DNA damage</keyword>
<comment type="similarity">
    <text evidence="2">Belongs to the uracil-DNA glycosylase (UDG) superfamily. Type 4 (UDGa) family.</text>
</comment>
<evidence type="ECO:0000313" key="13">
    <source>
        <dbReference type="EMBL" id="GGI77822.1"/>
    </source>
</evidence>
<organism evidence="13 14">
    <name type="scientific">Legionella impletisoli</name>
    <dbReference type="NCBI Taxonomy" id="343510"/>
    <lineage>
        <taxon>Bacteria</taxon>
        <taxon>Pseudomonadati</taxon>
        <taxon>Pseudomonadota</taxon>
        <taxon>Gammaproteobacteria</taxon>
        <taxon>Legionellales</taxon>
        <taxon>Legionellaceae</taxon>
        <taxon>Legionella</taxon>
    </lineage>
</organism>
<dbReference type="CDD" id="cd10030">
    <property type="entry name" value="UDG-F4_TTUDGA_SPO1dp_like"/>
    <property type="match status" value="1"/>
</dbReference>
<dbReference type="GO" id="GO:0046872">
    <property type="term" value="F:metal ion binding"/>
    <property type="evidence" value="ECO:0007669"/>
    <property type="project" value="UniProtKB-KW"/>
</dbReference>
<keyword evidence="6" id="KW-0479">Metal-binding</keyword>
<dbReference type="Proteomes" id="UP000630149">
    <property type="component" value="Unassembled WGS sequence"/>
</dbReference>
<dbReference type="GO" id="GO:0006281">
    <property type="term" value="P:DNA repair"/>
    <property type="evidence" value="ECO:0007669"/>
    <property type="project" value="UniProtKB-KW"/>
</dbReference>
<evidence type="ECO:0000256" key="8">
    <source>
        <dbReference type="ARBA" id="ARBA00022801"/>
    </source>
</evidence>
<keyword evidence="11" id="KW-0234">DNA repair</keyword>
<dbReference type="Gene3D" id="3.40.470.10">
    <property type="entry name" value="Uracil-DNA glycosylase-like domain"/>
    <property type="match status" value="1"/>
</dbReference>
<dbReference type="Pfam" id="PF03167">
    <property type="entry name" value="UDG"/>
    <property type="match status" value="1"/>
</dbReference>
<dbReference type="OrthoDB" id="5290748at2"/>
<comment type="catalytic activity">
    <reaction evidence="1">
        <text>Hydrolyzes single-stranded DNA or mismatched double-stranded DNA and polynucleotides, releasing free uracil.</text>
        <dbReference type="EC" id="3.2.2.27"/>
    </reaction>
</comment>
<evidence type="ECO:0000256" key="5">
    <source>
        <dbReference type="ARBA" id="ARBA00022485"/>
    </source>
</evidence>
<evidence type="ECO:0000256" key="4">
    <source>
        <dbReference type="ARBA" id="ARBA00019403"/>
    </source>
</evidence>
<dbReference type="PANTHER" id="PTHR33693">
    <property type="entry name" value="TYPE-5 URACIL-DNA GLYCOSYLASE"/>
    <property type="match status" value="1"/>
</dbReference>
<name>A0A917N8H5_9GAMM</name>
<evidence type="ECO:0000256" key="11">
    <source>
        <dbReference type="ARBA" id="ARBA00023204"/>
    </source>
</evidence>
<keyword evidence="8" id="KW-0378">Hydrolase</keyword>
<comment type="caution">
    <text evidence="13">The sequence shown here is derived from an EMBL/GenBank/DDBJ whole genome shotgun (WGS) entry which is preliminary data.</text>
</comment>
<keyword evidence="9" id="KW-0408">Iron</keyword>
<dbReference type="RefSeq" id="WP_131775543.1">
    <property type="nucleotide sequence ID" value="NZ_BMOB01000001.1"/>
</dbReference>
<reference evidence="13" key="1">
    <citation type="journal article" date="2014" name="Int. J. Syst. Evol. Microbiol.">
        <title>Complete genome sequence of Corynebacterium casei LMG S-19264T (=DSM 44701T), isolated from a smear-ripened cheese.</title>
        <authorList>
            <consortium name="US DOE Joint Genome Institute (JGI-PGF)"/>
            <person name="Walter F."/>
            <person name="Albersmeier A."/>
            <person name="Kalinowski J."/>
            <person name="Ruckert C."/>
        </authorList>
    </citation>
    <scope>NUCLEOTIDE SEQUENCE</scope>
    <source>
        <strain evidence="13">JCM 13919</strain>
    </source>
</reference>
<sequence length="211" mass="23745">MDKALQCYYLHQLGIEPWTLREKANHGQALRQLEKIVHSCVKCELHKTRTHAVFARGNLEAKLMIVGEAPGYHEDKQGQPFVGKAGMLLNKMLQSVGLSPEEVYIANVLKCRPPSNRDPSVDEISACESYLKEQIALVNPCVILGVGKFAGQFLTNTKLPLNKMRQQVHEYGGISVFISFHPAYLLRNPLDKKKAYLDLLSVKQLLKKFAC</sequence>
<dbReference type="PANTHER" id="PTHR33693:SF1">
    <property type="entry name" value="TYPE-4 URACIL-DNA GLYCOSYLASE"/>
    <property type="match status" value="1"/>
</dbReference>
<evidence type="ECO:0000256" key="1">
    <source>
        <dbReference type="ARBA" id="ARBA00001400"/>
    </source>
</evidence>
<dbReference type="SMART" id="SM00987">
    <property type="entry name" value="UreE_C"/>
    <property type="match status" value="1"/>
</dbReference>
<dbReference type="InterPro" id="IPR036895">
    <property type="entry name" value="Uracil-DNA_glycosylase-like_sf"/>
</dbReference>
<evidence type="ECO:0000256" key="9">
    <source>
        <dbReference type="ARBA" id="ARBA00023004"/>
    </source>
</evidence>
<evidence type="ECO:0000256" key="3">
    <source>
        <dbReference type="ARBA" id="ARBA00012030"/>
    </source>
</evidence>
<dbReference type="GO" id="GO:0051539">
    <property type="term" value="F:4 iron, 4 sulfur cluster binding"/>
    <property type="evidence" value="ECO:0007669"/>
    <property type="project" value="UniProtKB-KW"/>
</dbReference>
<evidence type="ECO:0000256" key="10">
    <source>
        <dbReference type="ARBA" id="ARBA00023014"/>
    </source>
</evidence>
<dbReference type="AlphaFoldDB" id="A0A917N8H5"/>
<accession>A0A917N8H5</accession>
<evidence type="ECO:0000259" key="12">
    <source>
        <dbReference type="SMART" id="SM00986"/>
    </source>
</evidence>
<evidence type="ECO:0000256" key="7">
    <source>
        <dbReference type="ARBA" id="ARBA00022763"/>
    </source>
</evidence>
<dbReference type="EC" id="3.2.2.27" evidence="3"/>
<dbReference type="InterPro" id="IPR005122">
    <property type="entry name" value="Uracil-DNA_glycosylase-like"/>
</dbReference>